<dbReference type="EMBL" id="GELH01000958">
    <property type="protein sequence ID" value="JAS03314.1"/>
    <property type="molecule type" value="Transcribed_RNA"/>
</dbReference>
<name>A0A194AJ58_PINFU</name>
<accession>A0A194AJ58</accession>
<dbReference type="EMBL" id="GELH01000957">
    <property type="protein sequence ID" value="JAS03315.1"/>
    <property type="molecule type" value="Transcribed_RNA"/>
</dbReference>
<organism evidence="1">
    <name type="scientific">Pinctada fucata</name>
    <name type="common">Akoya pearl oyster</name>
    <name type="synonym">Pinctada imbricata fucata</name>
    <dbReference type="NCBI Taxonomy" id="50426"/>
    <lineage>
        <taxon>Eukaryota</taxon>
        <taxon>Metazoa</taxon>
        <taxon>Spiralia</taxon>
        <taxon>Lophotrochozoa</taxon>
        <taxon>Mollusca</taxon>
        <taxon>Bivalvia</taxon>
        <taxon>Autobranchia</taxon>
        <taxon>Pteriomorphia</taxon>
        <taxon>Pterioida</taxon>
        <taxon>Pterioidea</taxon>
        <taxon>Pteriidae</taxon>
        <taxon>Pinctada</taxon>
    </lineage>
</organism>
<proteinExistence type="predicted"/>
<evidence type="ECO:0000313" key="1">
    <source>
        <dbReference type="EMBL" id="JAS03314.1"/>
    </source>
</evidence>
<dbReference type="AlphaFoldDB" id="A0A194AJ58"/>
<sequence length="70" mass="8447">MLPSQYPDVRSTLYLEYYILINKLLCRLTYLFVTLQGNDAFRIRWTRLLQWVPVAIYKRQILSIHPCIQS</sequence>
<protein>
    <submittedName>
        <fullName evidence="1">Uncharacterized protein</fullName>
    </submittedName>
</protein>
<reference evidence="1" key="1">
    <citation type="submission" date="2016-03" db="EMBL/GenBank/DDBJ databases">
        <authorList>
            <person name="Ploux O."/>
        </authorList>
    </citation>
    <scope>NUCLEOTIDE SEQUENCE</scope>
    <source>
        <tissue evidence="1">Mantle</tissue>
    </source>
</reference>